<reference evidence="1" key="1">
    <citation type="journal article" date="2014" name="Int. J. Syst. Evol. Microbiol.">
        <title>Complete genome sequence of Corynebacterium casei LMG S-19264T (=DSM 44701T), isolated from a smear-ripened cheese.</title>
        <authorList>
            <consortium name="US DOE Joint Genome Institute (JGI-PGF)"/>
            <person name="Walter F."/>
            <person name="Albersmeier A."/>
            <person name="Kalinowski J."/>
            <person name="Ruckert C."/>
        </authorList>
    </citation>
    <scope>NUCLEOTIDE SEQUENCE</scope>
    <source>
        <strain evidence="1">CGMCC 1.12187</strain>
    </source>
</reference>
<dbReference type="InterPro" id="IPR029062">
    <property type="entry name" value="Class_I_gatase-like"/>
</dbReference>
<dbReference type="Proteomes" id="UP000638848">
    <property type="component" value="Unassembled WGS sequence"/>
</dbReference>
<proteinExistence type="predicted"/>
<name>A0A917GW45_9MICC</name>
<comment type="caution">
    <text evidence="1">The sequence shown here is derived from an EMBL/GenBank/DDBJ whole genome shotgun (WGS) entry which is preliminary data.</text>
</comment>
<protein>
    <recommendedName>
        <fullName evidence="3">Glutamine amidotransferase</fullName>
    </recommendedName>
</protein>
<dbReference type="PROSITE" id="PS51273">
    <property type="entry name" value="GATASE_TYPE_1"/>
    <property type="match status" value="1"/>
</dbReference>
<evidence type="ECO:0008006" key="3">
    <source>
        <dbReference type="Google" id="ProtNLM"/>
    </source>
</evidence>
<dbReference type="InterPro" id="IPR011697">
    <property type="entry name" value="Peptidase_C26"/>
</dbReference>
<evidence type="ECO:0000313" key="1">
    <source>
        <dbReference type="EMBL" id="GGG58170.1"/>
    </source>
</evidence>
<gene>
    <name evidence="1" type="ORF">GCM10011374_21230</name>
</gene>
<dbReference type="GO" id="GO:0016787">
    <property type="term" value="F:hydrolase activity"/>
    <property type="evidence" value="ECO:0007669"/>
    <property type="project" value="InterPro"/>
</dbReference>
<sequence length="275" mass="29234">MNHQTVRLSAHEVTPVGLWSLRAGAPTVAVVVPLNVPGRTAESRNLTRRLTRTALQTLVNAGARPTLIDSSAPERPDPALAEGADGMLVLGGGVAASSVHGGEDTVPGEHSTDLCADLYTLDLLRRALDRDAAVLAVGRGSHLLNLACMGARVPGFDTAPRRRGEPGLPVRPEEEVSLEPGSRLATLFGAGRLRVRSHDHHALDLGGPELRAAAVTDDGVVKAAEHRDRTWVVGVQWHPEDAQWSGPDRRRLFSAFLDQVRSARRCASGETLAAA</sequence>
<evidence type="ECO:0000313" key="2">
    <source>
        <dbReference type="Proteomes" id="UP000638848"/>
    </source>
</evidence>
<dbReference type="EMBL" id="BMEQ01000010">
    <property type="protein sequence ID" value="GGG58170.1"/>
    <property type="molecule type" value="Genomic_DNA"/>
</dbReference>
<dbReference type="Gene3D" id="3.40.50.880">
    <property type="match status" value="1"/>
</dbReference>
<dbReference type="RefSeq" id="WP_229741760.1">
    <property type="nucleotide sequence ID" value="NZ_BMEQ01000010.1"/>
</dbReference>
<dbReference type="SUPFAM" id="SSF52317">
    <property type="entry name" value="Class I glutamine amidotransferase-like"/>
    <property type="match status" value="1"/>
</dbReference>
<accession>A0A917GW45</accession>
<dbReference type="Pfam" id="PF07722">
    <property type="entry name" value="Peptidase_C26"/>
    <property type="match status" value="1"/>
</dbReference>
<keyword evidence="2" id="KW-1185">Reference proteome</keyword>
<organism evidence="1 2">
    <name type="scientific">Kocuria dechangensis</name>
    <dbReference type="NCBI Taxonomy" id="1176249"/>
    <lineage>
        <taxon>Bacteria</taxon>
        <taxon>Bacillati</taxon>
        <taxon>Actinomycetota</taxon>
        <taxon>Actinomycetes</taxon>
        <taxon>Micrococcales</taxon>
        <taxon>Micrococcaceae</taxon>
        <taxon>Kocuria</taxon>
    </lineage>
</organism>
<reference evidence="1" key="2">
    <citation type="submission" date="2020-09" db="EMBL/GenBank/DDBJ databases">
        <authorList>
            <person name="Sun Q."/>
            <person name="Zhou Y."/>
        </authorList>
    </citation>
    <scope>NUCLEOTIDE SEQUENCE</scope>
    <source>
        <strain evidence="1">CGMCC 1.12187</strain>
    </source>
</reference>
<dbReference type="AlphaFoldDB" id="A0A917GW45"/>